<evidence type="ECO:0000256" key="6">
    <source>
        <dbReference type="SAM" id="Phobius"/>
    </source>
</evidence>
<evidence type="ECO:0000259" key="7">
    <source>
        <dbReference type="PROSITE" id="PS51371"/>
    </source>
</evidence>
<dbReference type="InterPro" id="IPR050511">
    <property type="entry name" value="AMPK_gamma/SDS23_families"/>
</dbReference>
<feature type="compositionally biased region" description="Low complexity" evidence="5">
    <location>
        <begin position="1"/>
        <end position="16"/>
    </location>
</feature>
<keyword evidence="6" id="KW-0472">Membrane</keyword>
<dbReference type="PANTHER" id="PTHR13780">
    <property type="entry name" value="AMP-ACTIVATED PROTEIN KINASE, GAMMA REGULATORY SUBUNIT"/>
    <property type="match status" value="1"/>
</dbReference>
<dbReference type="PROSITE" id="PS51745">
    <property type="entry name" value="PB1"/>
    <property type="match status" value="1"/>
</dbReference>
<keyword evidence="10" id="KW-1185">Reference proteome</keyword>
<evidence type="ECO:0000256" key="1">
    <source>
        <dbReference type="ARBA" id="ARBA00011726"/>
    </source>
</evidence>
<protein>
    <submittedName>
        <fullName evidence="9">Uncharacterized protein</fullName>
    </submittedName>
</protein>
<dbReference type="SMART" id="SM00666">
    <property type="entry name" value="PB1"/>
    <property type="match status" value="1"/>
</dbReference>
<dbReference type="PANTHER" id="PTHR13780:SF48">
    <property type="entry name" value="CBS DOMAIN-CONTAINING PROTEIN CBSCBSPB1"/>
    <property type="match status" value="1"/>
</dbReference>
<dbReference type="Gene3D" id="3.10.20.90">
    <property type="entry name" value="Phosphatidylinositol 3-kinase Catalytic Subunit, Chain A, domain 1"/>
    <property type="match status" value="1"/>
</dbReference>
<dbReference type="InterPro" id="IPR046342">
    <property type="entry name" value="CBS_dom_sf"/>
</dbReference>
<feature type="domain" description="CBS" evidence="7">
    <location>
        <begin position="54"/>
        <end position="113"/>
    </location>
</feature>
<evidence type="ECO:0000256" key="2">
    <source>
        <dbReference type="ARBA" id="ARBA00022737"/>
    </source>
</evidence>
<evidence type="ECO:0000313" key="10">
    <source>
        <dbReference type="Proteomes" id="UP000657918"/>
    </source>
</evidence>
<dbReference type="PROSITE" id="PS51371">
    <property type="entry name" value="CBS"/>
    <property type="match status" value="4"/>
</dbReference>
<name>A0A835MW46_9ROSI</name>
<comment type="subunit">
    <text evidence="1">Homodimers and heterodimers.</text>
</comment>
<keyword evidence="3 4" id="KW-0129">CBS domain</keyword>
<dbReference type="Proteomes" id="UP000657918">
    <property type="component" value="Unassembled WGS sequence"/>
</dbReference>
<gene>
    <name evidence="9" type="ORF">SADUNF_Sadunf12G0077200</name>
</gene>
<evidence type="ECO:0000259" key="8">
    <source>
        <dbReference type="PROSITE" id="PS51745"/>
    </source>
</evidence>
<feature type="domain" description="CBS" evidence="7">
    <location>
        <begin position="120"/>
        <end position="178"/>
    </location>
</feature>
<feature type="domain" description="CBS" evidence="7">
    <location>
        <begin position="288"/>
        <end position="346"/>
    </location>
</feature>
<feature type="transmembrane region" description="Helical" evidence="6">
    <location>
        <begin position="511"/>
        <end position="535"/>
    </location>
</feature>
<dbReference type="CDD" id="cd17781">
    <property type="entry name" value="CBS_pair_MUG70_1"/>
    <property type="match status" value="1"/>
</dbReference>
<dbReference type="Gene3D" id="3.10.580.10">
    <property type="entry name" value="CBS-domain"/>
    <property type="match status" value="2"/>
</dbReference>
<evidence type="ECO:0000313" key="9">
    <source>
        <dbReference type="EMBL" id="KAF9671723.1"/>
    </source>
</evidence>
<dbReference type="Pfam" id="PF00564">
    <property type="entry name" value="PB1"/>
    <property type="match status" value="1"/>
</dbReference>
<dbReference type="CDD" id="cd17782">
    <property type="entry name" value="CBS_pair_MUG70_2"/>
    <property type="match status" value="1"/>
</dbReference>
<dbReference type="AlphaFoldDB" id="A0A835MW46"/>
<keyword evidence="6" id="KW-0812">Transmembrane</keyword>
<sequence>MASQGSSTRKSMSSSSFQGRKKANEGGGPDASRKPLTASRSMGLTGERTVKRLRLSKALTVPESTSIYEACRRMAARRVDALLLTDSNALLCGILTDKDLASRVIAPEVNLEETPVSKVMTRNPVFVLSDTLAVEALQKMVQGKFRHLPVVENGEVIALLDIAKCLYDAIARMERAAEKGKAIAAAVEGVEKNWGASISVPNTFIETLRERMFRPALSTIIPENSKIVTVSPSETVLEVTKKMLESRSSCAVVTVDEKPQGIFTSKDILMRVIAQNLPPDSTLVEKVMTPNPECATIDTPIVDALHTMHDGKFLHLPVVDRDGNIVAVIDVIHITHAAVATVRNTTGVNNETANTMMQKFWDSAMATSPNVDDDETRSEGSLKMASEGTETAGSLLYPSSGLPNTFSFKIEDKKGRMHRFICETRSLTDLITSILQRLGDDINRNNLPQILYEDEDHDKVVLASDSDLTTAVEHARSAGLKGLRLHLDYTGTRRRRRGSSSESFDYAQADAWASAYSAVAAGAALVAGLGVLAYLRRSGARVCNAFNGLCL</sequence>
<dbReference type="SUPFAM" id="SSF54277">
    <property type="entry name" value="CAD &amp; PB1 domains"/>
    <property type="match status" value="1"/>
</dbReference>
<feature type="region of interest" description="Disordered" evidence="5">
    <location>
        <begin position="1"/>
        <end position="47"/>
    </location>
</feature>
<dbReference type="SMART" id="SM00116">
    <property type="entry name" value="CBS"/>
    <property type="match status" value="4"/>
</dbReference>
<evidence type="ECO:0000256" key="4">
    <source>
        <dbReference type="PROSITE-ProRule" id="PRU00703"/>
    </source>
</evidence>
<dbReference type="InterPro" id="IPR000644">
    <property type="entry name" value="CBS_dom"/>
</dbReference>
<keyword evidence="2" id="KW-0677">Repeat</keyword>
<dbReference type="InterPro" id="IPR053793">
    <property type="entry name" value="PB1-like"/>
</dbReference>
<evidence type="ECO:0000256" key="3">
    <source>
        <dbReference type="ARBA" id="ARBA00023122"/>
    </source>
</evidence>
<dbReference type="InterPro" id="IPR000270">
    <property type="entry name" value="PB1_dom"/>
</dbReference>
<dbReference type="CDD" id="cd06409">
    <property type="entry name" value="PB1_MUG70"/>
    <property type="match status" value="1"/>
</dbReference>
<evidence type="ECO:0000256" key="5">
    <source>
        <dbReference type="SAM" id="MobiDB-lite"/>
    </source>
</evidence>
<keyword evidence="6" id="KW-1133">Transmembrane helix</keyword>
<feature type="domain" description="PB1" evidence="8">
    <location>
        <begin position="403"/>
        <end position="490"/>
    </location>
</feature>
<dbReference type="EMBL" id="JADGMS010000012">
    <property type="protein sequence ID" value="KAF9671723.1"/>
    <property type="molecule type" value="Genomic_DNA"/>
</dbReference>
<feature type="domain" description="CBS" evidence="7">
    <location>
        <begin position="220"/>
        <end position="281"/>
    </location>
</feature>
<feature type="region of interest" description="Disordered" evidence="5">
    <location>
        <begin position="366"/>
        <end position="396"/>
    </location>
</feature>
<dbReference type="Pfam" id="PF00571">
    <property type="entry name" value="CBS"/>
    <property type="match status" value="4"/>
</dbReference>
<organism evidence="9 10">
    <name type="scientific">Salix dunnii</name>
    <dbReference type="NCBI Taxonomy" id="1413687"/>
    <lineage>
        <taxon>Eukaryota</taxon>
        <taxon>Viridiplantae</taxon>
        <taxon>Streptophyta</taxon>
        <taxon>Embryophyta</taxon>
        <taxon>Tracheophyta</taxon>
        <taxon>Spermatophyta</taxon>
        <taxon>Magnoliopsida</taxon>
        <taxon>eudicotyledons</taxon>
        <taxon>Gunneridae</taxon>
        <taxon>Pentapetalae</taxon>
        <taxon>rosids</taxon>
        <taxon>fabids</taxon>
        <taxon>Malpighiales</taxon>
        <taxon>Salicaceae</taxon>
        <taxon>Saliceae</taxon>
        <taxon>Salix</taxon>
    </lineage>
</organism>
<reference evidence="9 10" key="1">
    <citation type="submission" date="2020-10" db="EMBL/GenBank/DDBJ databases">
        <title>Plant Genome Project.</title>
        <authorList>
            <person name="Zhang R.-G."/>
        </authorList>
    </citation>
    <scope>NUCLEOTIDE SEQUENCE [LARGE SCALE GENOMIC DNA]</scope>
    <source>
        <strain evidence="9">FAFU-HL-1</strain>
        <tissue evidence="9">Leaf</tissue>
    </source>
</reference>
<dbReference type="SUPFAM" id="SSF54631">
    <property type="entry name" value="CBS-domain pair"/>
    <property type="match status" value="2"/>
</dbReference>
<proteinExistence type="predicted"/>
<accession>A0A835MW46</accession>
<dbReference type="OrthoDB" id="418595at2759"/>
<comment type="caution">
    <text evidence="9">The sequence shown here is derived from an EMBL/GenBank/DDBJ whole genome shotgun (WGS) entry which is preliminary data.</text>
</comment>